<evidence type="ECO:0000256" key="1">
    <source>
        <dbReference type="SAM" id="Phobius"/>
    </source>
</evidence>
<evidence type="ECO:0000313" key="2">
    <source>
        <dbReference type="EMBL" id="AEG61629.1"/>
    </source>
</evidence>
<dbReference type="eggNOG" id="COG1950">
    <property type="taxonomic scope" value="Bacteria"/>
</dbReference>
<evidence type="ECO:0000313" key="3">
    <source>
        <dbReference type="Proteomes" id="UP000009234"/>
    </source>
</evidence>
<dbReference type="InterPro" id="IPR007165">
    <property type="entry name" value="Phage_holin_4_2"/>
</dbReference>
<dbReference type="KEGG" id="dru:Desru_3426"/>
<gene>
    <name evidence="2" type="ordered locus">Desru_3426</name>
</gene>
<sequence length="113" mass="12311">MSWLLKLLLNSAALLVADYVVPGIEIKEFASAVIAALLLGFVNTFIRPVLVFLTFPLSVLTLGLFILVLNAILFALVSWFVPGFNVLTFGGAFMGALITTIVSWLLNIILNRD</sequence>
<protein>
    <recommendedName>
        <fullName evidence="4">Phage holin family protein</fullName>
    </recommendedName>
</protein>
<keyword evidence="1" id="KW-0472">Membrane</keyword>
<name>F6DKZ7_DESRL</name>
<keyword evidence="1" id="KW-1133">Transmembrane helix</keyword>
<reference evidence="3" key="1">
    <citation type="submission" date="2011-05" db="EMBL/GenBank/DDBJ databases">
        <title>Complete sequence of Desulfotomaculum ruminis DSM 2154.</title>
        <authorList>
            <person name="Lucas S."/>
            <person name="Copeland A."/>
            <person name="Lapidus A."/>
            <person name="Cheng J.-F."/>
            <person name="Goodwin L."/>
            <person name="Pitluck S."/>
            <person name="Lu M."/>
            <person name="Detter J.C."/>
            <person name="Han C."/>
            <person name="Tapia R."/>
            <person name="Land M."/>
            <person name="Hauser L."/>
            <person name="Kyrpides N."/>
            <person name="Ivanova N."/>
            <person name="Mikhailova N."/>
            <person name="Pagani I."/>
            <person name="Stams A.J.M."/>
            <person name="Plugge C.M."/>
            <person name="Muyzer G."/>
            <person name="Kuever J."/>
            <person name="Parshina S.N."/>
            <person name="Ivanova A.E."/>
            <person name="Nazina T.N."/>
            <person name="Brambilla E."/>
            <person name="Spring S."/>
            <person name="Klenk H.-P."/>
            <person name="Woyke T."/>
        </authorList>
    </citation>
    <scope>NUCLEOTIDE SEQUENCE [LARGE SCALE GENOMIC DNA]</scope>
    <source>
        <strain evidence="3">ATCC 23193 / DSM 2154 / NCIB 8452 / DL</strain>
    </source>
</reference>
<dbReference type="Pfam" id="PF04020">
    <property type="entry name" value="Phage_holin_4_2"/>
    <property type="match status" value="1"/>
</dbReference>
<organism evidence="2 3">
    <name type="scientific">Desulforamulus ruminis (strain ATCC 23193 / DSM 2154 / NCIMB 8452 / DL)</name>
    <name type="common">Desulfotomaculum ruminis</name>
    <dbReference type="NCBI Taxonomy" id="696281"/>
    <lineage>
        <taxon>Bacteria</taxon>
        <taxon>Bacillati</taxon>
        <taxon>Bacillota</taxon>
        <taxon>Clostridia</taxon>
        <taxon>Eubacteriales</taxon>
        <taxon>Peptococcaceae</taxon>
        <taxon>Desulforamulus</taxon>
    </lineage>
</organism>
<proteinExistence type="predicted"/>
<keyword evidence="1" id="KW-0812">Transmembrane</keyword>
<dbReference type="STRING" id="696281.Desru_3426"/>
<feature type="transmembrane region" description="Helical" evidence="1">
    <location>
        <begin position="87"/>
        <end position="110"/>
    </location>
</feature>
<feature type="transmembrane region" description="Helical" evidence="1">
    <location>
        <begin position="60"/>
        <end position="81"/>
    </location>
</feature>
<dbReference type="EMBL" id="CP002780">
    <property type="protein sequence ID" value="AEG61629.1"/>
    <property type="molecule type" value="Genomic_DNA"/>
</dbReference>
<dbReference type="RefSeq" id="WP_013843375.1">
    <property type="nucleotide sequence ID" value="NC_015589.1"/>
</dbReference>
<dbReference type="PANTHER" id="PTHR37309">
    <property type="entry name" value="SLR0284 PROTEIN"/>
    <property type="match status" value="1"/>
</dbReference>
<dbReference type="OrthoDB" id="7205479at2"/>
<dbReference type="AlphaFoldDB" id="F6DKZ7"/>
<reference evidence="2 3" key="2">
    <citation type="journal article" date="2012" name="Stand. Genomic Sci.">
        <title>Complete genome sequence of the sulfate-reducing firmicute Desulfotomaculum ruminis type strain (DL(T)).</title>
        <authorList>
            <person name="Spring S."/>
            <person name="Visser M."/>
            <person name="Lu M."/>
            <person name="Copeland A."/>
            <person name="Lapidus A."/>
            <person name="Lucas S."/>
            <person name="Cheng J.F."/>
            <person name="Han C."/>
            <person name="Tapia R."/>
            <person name="Goodwin L.A."/>
            <person name="Pitluck S."/>
            <person name="Ivanova N."/>
            <person name="Land M."/>
            <person name="Hauser L."/>
            <person name="Larimer F."/>
            <person name="Rohde M."/>
            <person name="Goker M."/>
            <person name="Detter J.C."/>
            <person name="Kyrpides N.C."/>
            <person name="Woyke T."/>
            <person name="Schaap P.J."/>
            <person name="Plugge C.M."/>
            <person name="Muyzer G."/>
            <person name="Kuever J."/>
            <person name="Pereira I.A."/>
            <person name="Parshina S.N."/>
            <person name="Bernier-Latmani R."/>
            <person name="Stams A.J."/>
            <person name="Klenk H.P."/>
        </authorList>
    </citation>
    <scope>NUCLEOTIDE SEQUENCE [LARGE SCALE GENOMIC DNA]</scope>
    <source>
        <strain evidence="3">ATCC 23193 / DSM 2154 / NCIB 8452 / DL</strain>
    </source>
</reference>
<dbReference type="PANTHER" id="PTHR37309:SF1">
    <property type="entry name" value="SLR0284 PROTEIN"/>
    <property type="match status" value="1"/>
</dbReference>
<keyword evidence="3" id="KW-1185">Reference proteome</keyword>
<dbReference type="HOGENOM" id="CLU_120441_2_4_9"/>
<evidence type="ECO:0008006" key="4">
    <source>
        <dbReference type="Google" id="ProtNLM"/>
    </source>
</evidence>
<accession>F6DKZ7</accession>
<dbReference type="Proteomes" id="UP000009234">
    <property type="component" value="Chromosome"/>
</dbReference>